<keyword evidence="3" id="KW-0235">DNA replication</keyword>
<dbReference type="EMBL" id="CAMXCT030002057">
    <property type="protein sequence ID" value="CAL4782624.1"/>
    <property type="molecule type" value="Genomic_DNA"/>
</dbReference>
<dbReference type="PIRSF" id="PIRSF036578">
    <property type="entry name" value="RFC1"/>
    <property type="match status" value="1"/>
</dbReference>
<dbReference type="PANTHER" id="PTHR23389:SF6">
    <property type="entry name" value="REPLICATION FACTOR C SUBUNIT 1"/>
    <property type="match status" value="1"/>
</dbReference>
<accession>A0A9P1CN05</accession>
<protein>
    <recommendedName>
        <fullName evidence="2">Replication factor C subunit 1</fullName>
    </recommendedName>
</protein>
<dbReference type="Proteomes" id="UP001152797">
    <property type="component" value="Unassembled WGS sequence"/>
</dbReference>
<name>A0A9P1CN05_9DINO</name>
<dbReference type="InterPro" id="IPR027417">
    <property type="entry name" value="P-loop_NTPase"/>
</dbReference>
<dbReference type="InterPro" id="IPR003959">
    <property type="entry name" value="ATPase_AAA_core"/>
</dbReference>
<dbReference type="Gene3D" id="1.20.272.10">
    <property type="match status" value="1"/>
</dbReference>
<dbReference type="GO" id="GO:0005663">
    <property type="term" value="C:DNA replication factor C complex"/>
    <property type="evidence" value="ECO:0007669"/>
    <property type="project" value="InterPro"/>
</dbReference>
<organism evidence="6">
    <name type="scientific">Cladocopium goreaui</name>
    <dbReference type="NCBI Taxonomy" id="2562237"/>
    <lineage>
        <taxon>Eukaryota</taxon>
        <taxon>Sar</taxon>
        <taxon>Alveolata</taxon>
        <taxon>Dinophyceae</taxon>
        <taxon>Suessiales</taxon>
        <taxon>Symbiodiniaceae</taxon>
        <taxon>Cladocopium</taxon>
    </lineage>
</organism>
<dbReference type="Pfam" id="PF00004">
    <property type="entry name" value="AAA"/>
    <property type="match status" value="1"/>
</dbReference>
<dbReference type="SUPFAM" id="SSF48019">
    <property type="entry name" value="post-AAA+ oligomerization domain-like"/>
    <property type="match status" value="1"/>
</dbReference>
<dbReference type="FunFam" id="3.40.50.300:FF:000395">
    <property type="entry name" value="Replication factor C subunit 1"/>
    <property type="match status" value="1"/>
</dbReference>
<dbReference type="SUPFAM" id="SSF52540">
    <property type="entry name" value="P-loop containing nucleoside triphosphate hydrolases"/>
    <property type="match status" value="1"/>
</dbReference>
<evidence type="ECO:0000256" key="1">
    <source>
        <dbReference type="ARBA" id="ARBA00006116"/>
    </source>
</evidence>
<evidence type="ECO:0000313" key="7">
    <source>
        <dbReference type="EMBL" id="CAL1148687.1"/>
    </source>
</evidence>
<dbReference type="InterPro" id="IPR012178">
    <property type="entry name" value="RFC1"/>
</dbReference>
<evidence type="ECO:0000256" key="3">
    <source>
        <dbReference type="ARBA" id="ARBA00022705"/>
    </source>
</evidence>
<dbReference type="InterPro" id="IPR036420">
    <property type="entry name" value="BRCT_dom_sf"/>
</dbReference>
<evidence type="ECO:0000313" key="6">
    <source>
        <dbReference type="EMBL" id="CAI3995312.1"/>
    </source>
</evidence>
<dbReference type="GO" id="GO:0016887">
    <property type="term" value="F:ATP hydrolysis activity"/>
    <property type="evidence" value="ECO:0007669"/>
    <property type="project" value="InterPro"/>
</dbReference>
<dbReference type="Gene3D" id="3.40.50.10190">
    <property type="entry name" value="BRCT domain"/>
    <property type="match status" value="1"/>
</dbReference>
<dbReference type="GO" id="GO:0003689">
    <property type="term" value="F:DNA clamp loader activity"/>
    <property type="evidence" value="ECO:0007669"/>
    <property type="project" value="InterPro"/>
</dbReference>
<proteinExistence type="inferred from homology"/>
<dbReference type="Pfam" id="PF08519">
    <property type="entry name" value="RFC1"/>
    <property type="match status" value="1"/>
</dbReference>
<dbReference type="InterPro" id="IPR001357">
    <property type="entry name" value="BRCT_dom"/>
</dbReference>
<dbReference type="InterPro" id="IPR003593">
    <property type="entry name" value="AAA+_ATPase"/>
</dbReference>
<dbReference type="GO" id="GO:0005634">
    <property type="term" value="C:nucleus"/>
    <property type="evidence" value="ECO:0007669"/>
    <property type="project" value="TreeGrafter"/>
</dbReference>
<dbReference type="InterPro" id="IPR013725">
    <property type="entry name" value="DNA_replication_fac_RFC1_C"/>
</dbReference>
<evidence type="ECO:0000259" key="5">
    <source>
        <dbReference type="SMART" id="SM00382"/>
    </source>
</evidence>
<gene>
    <name evidence="6" type="ORF">C1SCF055_LOCUS21892</name>
</gene>
<dbReference type="Pfam" id="PF25361">
    <property type="entry name" value="AAA_lid_RFC1"/>
    <property type="match status" value="1"/>
</dbReference>
<keyword evidence="8" id="KW-1185">Reference proteome</keyword>
<dbReference type="EMBL" id="CAMXCT020002057">
    <property type="protein sequence ID" value="CAL1148687.1"/>
    <property type="molecule type" value="Genomic_DNA"/>
</dbReference>
<dbReference type="Pfam" id="PF00533">
    <property type="entry name" value="BRCT"/>
    <property type="match status" value="1"/>
</dbReference>
<dbReference type="CDD" id="cd00009">
    <property type="entry name" value="AAA"/>
    <property type="match status" value="1"/>
</dbReference>
<dbReference type="Gene3D" id="3.40.50.300">
    <property type="entry name" value="P-loop containing nucleotide triphosphate hydrolases"/>
    <property type="match status" value="1"/>
</dbReference>
<reference evidence="7" key="2">
    <citation type="submission" date="2024-04" db="EMBL/GenBank/DDBJ databases">
        <authorList>
            <person name="Chen Y."/>
            <person name="Shah S."/>
            <person name="Dougan E. K."/>
            <person name="Thang M."/>
            <person name="Chan C."/>
        </authorList>
    </citation>
    <scope>NUCLEOTIDE SEQUENCE [LARGE SCALE GENOMIC DNA]</scope>
</reference>
<dbReference type="SUPFAM" id="SSF52113">
    <property type="entry name" value="BRCT domain"/>
    <property type="match status" value="1"/>
</dbReference>
<feature type="compositionally biased region" description="Low complexity" evidence="4">
    <location>
        <begin position="99"/>
        <end position="108"/>
    </location>
</feature>
<comment type="caution">
    <text evidence="6">The sequence shown here is derived from an EMBL/GenBank/DDBJ whole genome shotgun (WGS) entry which is preliminary data.</text>
</comment>
<reference evidence="6" key="1">
    <citation type="submission" date="2022-10" db="EMBL/GenBank/DDBJ databases">
        <authorList>
            <person name="Chen Y."/>
            <person name="Dougan E. K."/>
            <person name="Chan C."/>
            <person name="Rhodes N."/>
            <person name="Thang M."/>
        </authorList>
    </citation>
    <scope>NUCLEOTIDE SEQUENCE</scope>
</reference>
<evidence type="ECO:0000313" key="8">
    <source>
        <dbReference type="Proteomes" id="UP001152797"/>
    </source>
</evidence>
<dbReference type="Gene3D" id="1.10.8.60">
    <property type="match status" value="1"/>
</dbReference>
<dbReference type="SMART" id="SM00382">
    <property type="entry name" value="AAA"/>
    <property type="match status" value="1"/>
</dbReference>
<dbReference type="PANTHER" id="PTHR23389">
    <property type="entry name" value="CHROMOSOME TRANSMISSION FIDELITY FACTOR 18"/>
    <property type="match status" value="1"/>
</dbReference>
<dbReference type="GO" id="GO:0003677">
    <property type="term" value="F:DNA binding"/>
    <property type="evidence" value="ECO:0007669"/>
    <property type="project" value="InterPro"/>
</dbReference>
<dbReference type="OrthoDB" id="446168at2759"/>
<feature type="domain" description="AAA+ ATPase" evidence="5">
    <location>
        <begin position="164"/>
        <end position="297"/>
    </location>
</feature>
<dbReference type="GO" id="GO:0005524">
    <property type="term" value="F:ATP binding"/>
    <property type="evidence" value="ECO:0007669"/>
    <property type="project" value="InterPro"/>
</dbReference>
<comment type="similarity">
    <text evidence="1">Belongs to the activator 1 large subunit family.</text>
</comment>
<evidence type="ECO:0000256" key="4">
    <source>
        <dbReference type="SAM" id="MobiDB-lite"/>
    </source>
</evidence>
<evidence type="ECO:0000256" key="2">
    <source>
        <dbReference type="ARBA" id="ARBA00020401"/>
    </source>
</evidence>
<dbReference type="InterPro" id="IPR008921">
    <property type="entry name" value="DNA_pol3_clamp-load_cplx_C"/>
</dbReference>
<dbReference type="GO" id="GO:0006260">
    <property type="term" value="P:DNA replication"/>
    <property type="evidence" value="ECO:0007669"/>
    <property type="project" value="UniProtKB-KW"/>
</dbReference>
<feature type="region of interest" description="Disordered" evidence="4">
    <location>
        <begin position="82"/>
        <end position="110"/>
    </location>
</feature>
<sequence length="502" mass="55488">MVFTGEMDQITRHEAEEKAKAAGAKVLSAVSGNVQYLVVGSRLDDGRPVEETGKYKRMMELKEKGKKHPEVMTEAQFLERLPDASAPRQPVARLSVPSQPAAPAGPGQNWVDRWAPRSFEDLIGNASVIRKLTEWLRDWEDVVLKGKQKKAPFKPGGGMPENINARAALISGPPGIGKTTTCRLVAKLHGGYEVLEYNASDARGQKIIQEMALGIADNKTISFKPNDFKEPSVTKKAVIIMDEVDGMGAGDRGGMAALNRMIKKTRNPIICICNDAHSQKVRSLAFSCYDLKFTRPARGTIAKRCAQIAATEGLQVEENALEELAESCGGDMRMVLNQLQMLTKSETCMTQGVNYMDMKEKLRQMNKDQEIMLSTFDACKKLLNTSQSQGLSYRDRLEMFFVDHSIMGLMVHENYLNAVSKKPVDLPLLNRCANSADLMAVGDMIGGRIRDNQEWSLLPDLGLFSAVYPAYLTNGFVGFPSFPAFLGKYSTQTRLAFACFSH</sequence>
<dbReference type="EMBL" id="CAMXCT010002057">
    <property type="protein sequence ID" value="CAI3995312.1"/>
    <property type="molecule type" value="Genomic_DNA"/>
</dbReference>
<dbReference type="GO" id="GO:0006281">
    <property type="term" value="P:DNA repair"/>
    <property type="evidence" value="ECO:0007669"/>
    <property type="project" value="InterPro"/>
</dbReference>
<dbReference type="AlphaFoldDB" id="A0A9P1CN05"/>